<protein>
    <submittedName>
        <fullName evidence="2">Uncharacterized protein</fullName>
    </submittedName>
</protein>
<accession>A0AA97NQ00</accession>
<feature type="compositionally biased region" description="Gly residues" evidence="1">
    <location>
        <begin position="23"/>
        <end position="34"/>
    </location>
</feature>
<feature type="compositionally biased region" description="Polar residues" evidence="1">
    <location>
        <begin position="1"/>
        <end position="11"/>
    </location>
</feature>
<dbReference type="Proteomes" id="UP000011086">
    <property type="component" value="Unassembled WGS sequence"/>
</dbReference>
<evidence type="ECO:0000256" key="1">
    <source>
        <dbReference type="SAM" id="MobiDB-lite"/>
    </source>
</evidence>
<proteinExistence type="predicted"/>
<feature type="region of interest" description="Disordered" evidence="1">
    <location>
        <begin position="1"/>
        <end position="65"/>
    </location>
</feature>
<sequence length="207" mass="22711">MSLSNPCQVRQKTPKGHNLLGIVGPGAGSRGGTGQHQPQPPHLKQVGSGRSFGPAIHSRMSSGVGTLTRRRDGLDLVVGQRYYIVPVRRERVVMGAELIDKRWCEDQHQLGPCRAAGRGPRWGGWIREAKESGTGRLVDRLSCKSLGPGFPAPRGLPCLKKLAETWRSPAPPNHPSGHDFIIFMWSVKARKVSARFNDSCGWKAIRK</sequence>
<dbReference type="AlphaFoldDB" id="A0AA97NQ00"/>
<organism evidence="2">
    <name type="scientific">Pyricularia oryzae (strain Y34)</name>
    <name type="common">Rice blast fungus</name>
    <name type="synonym">Magnaporthe oryzae</name>
    <dbReference type="NCBI Taxonomy" id="1143189"/>
    <lineage>
        <taxon>Eukaryota</taxon>
        <taxon>Fungi</taxon>
        <taxon>Dikarya</taxon>
        <taxon>Ascomycota</taxon>
        <taxon>Pezizomycotina</taxon>
        <taxon>Sordariomycetes</taxon>
        <taxon>Sordariomycetidae</taxon>
        <taxon>Magnaporthales</taxon>
        <taxon>Pyriculariaceae</taxon>
        <taxon>Pyricularia</taxon>
    </lineage>
</organism>
<gene>
    <name evidence="2" type="ORF">OOU_Y34scaffold00791g2</name>
</gene>
<evidence type="ECO:0000313" key="2">
    <source>
        <dbReference type="EMBL" id="ELQ34166.1"/>
    </source>
</evidence>
<dbReference type="EMBL" id="JH793744">
    <property type="protein sequence ID" value="ELQ34166.1"/>
    <property type="molecule type" value="Genomic_DNA"/>
</dbReference>
<name>A0AA97NQ00_PYRO3</name>
<reference evidence="2" key="1">
    <citation type="journal article" date="2012" name="PLoS Genet.">
        <title>Comparative analysis of the genomes of two field isolates of the rice blast fungus Magnaporthe oryzae.</title>
        <authorList>
            <person name="Xue M."/>
            <person name="Yang J."/>
            <person name="Li Z."/>
            <person name="Hu S."/>
            <person name="Yao N."/>
            <person name="Dean R.A."/>
            <person name="Zhao W."/>
            <person name="Shen M."/>
            <person name="Zhang H."/>
            <person name="Li C."/>
            <person name="Liu L."/>
            <person name="Cao L."/>
            <person name="Xu X."/>
            <person name="Xing Y."/>
            <person name="Hsiang T."/>
            <person name="Zhang Z."/>
            <person name="Xu J.R."/>
            <person name="Peng Y.L."/>
        </authorList>
    </citation>
    <scope>NUCLEOTIDE SEQUENCE</scope>
    <source>
        <strain evidence="2">Y34</strain>
    </source>
</reference>